<dbReference type="Gene3D" id="3.40.50.1820">
    <property type="entry name" value="alpha/beta hydrolase"/>
    <property type="match status" value="1"/>
</dbReference>
<feature type="domain" description="Fungal lipase-type" evidence="2">
    <location>
        <begin position="431"/>
        <end position="578"/>
    </location>
</feature>
<keyword evidence="4" id="KW-1185">Reference proteome</keyword>
<organism evidence="3 4">
    <name type="scientific">Triparma verrucosa</name>
    <dbReference type="NCBI Taxonomy" id="1606542"/>
    <lineage>
        <taxon>Eukaryota</taxon>
        <taxon>Sar</taxon>
        <taxon>Stramenopiles</taxon>
        <taxon>Ochrophyta</taxon>
        <taxon>Bolidophyceae</taxon>
        <taxon>Parmales</taxon>
        <taxon>Triparmaceae</taxon>
        <taxon>Triparma</taxon>
    </lineage>
</organism>
<feature type="transmembrane region" description="Helical" evidence="1">
    <location>
        <begin position="26"/>
        <end position="45"/>
    </location>
</feature>
<proteinExistence type="predicted"/>
<name>A0A9W7DLN3_9STRA</name>
<dbReference type="InterPro" id="IPR051218">
    <property type="entry name" value="Sec_MonoDiacylglyc_Lipase"/>
</dbReference>
<reference evidence="4" key="1">
    <citation type="journal article" date="2023" name="Commun. Biol.">
        <title>Genome analysis of Parmales, the sister group of diatoms, reveals the evolutionary specialization of diatoms from phago-mixotrophs to photoautotrophs.</title>
        <authorList>
            <person name="Ban H."/>
            <person name="Sato S."/>
            <person name="Yoshikawa S."/>
            <person name="Yamada K."/>
            <person name="Nakamura Y."/>
            <person name="Ichinomiya M."/>
            <person name="Sato N."/>
            <person name="Blanc-Mathieu R."/>
            <person name="Endo H."/>
            <person name="Kuwata A."/>
            <person name="Ogata H."/>
        </authorList>
    </citation>
    <scope>NUCLEOTIDE SEQUENCE [LARGE SCALE GENOMIC DNA]</scope>
    <source>
        <strain evidence="4">NIES 3699</strain>
    </source>
</reference>
<accession>A0A9W7DLN3</accession>
<evidence type="ECO:0000313" key="3">
    <source>
        <dbReference type="EMBL" id="GMH48154.1"/>
    </source>
</evidence>
<comment type="caution">
    <text evidence="3">The sequence shown here is derived from an EMBL/GenBank/DDBJ whole genome shotgun (WGS) entry which is preliminary data.</text>
</comment>
<dbReference type="CDD" id="cd00519">
    <property type="entry name" value="Lipase_3"/>
    <property type="match status" value="1"/>
</dbReference>
<dbReference type="InterPro" id="IPR029058">
    <property type="entry name" value="AB_hydrolase_fold"/>
</dbReference>
<dbReference type="Proteomes" id="UP001165160">
    <property type="component" value="Unassembled WGS sequence"/>
</dbReference>
<feature type="transmembrane region" description="Helical" evidence="1">
    <location>
        <begin position="130"/>
        <end position="148"/>
    </location>
</feature>
<dbReference type="PANTHER" id="PTHR45856:SF24">
    <property type="entry name" value="FUNGAL LIPASE-LIKE DOMAIN-CONTAINING PROTEIN"/>
    <property type="match status" value="1"/>
</dbReference>
<dbReference type="SUPFAM" id="SSF53474">
    <property type="entry name" value="alpha/beta-Hydrolases"/>
    <property type="match status" value="1"/>
</dbReference>
<dbReference type="GO" id="GO:0006629">
    <property type="term" value="P:lipid metabolic process"/>
    <property type="evidence" value="ECO:0007669"/>
    <property type="project" value="InterPro"/>
</dbReference>
<dbReference type="Pfam" id="PF01764">
    <property type="entry name" value="Lipase_3"/>
    <property type="match status" value="1"/>
</dbReference>
<dbReference type="EMBL" id="BRXX01000581">
    <property type="protein sequence ID" value="GMH48154.1"/>
    <property type="molecule type" value="Genomic_DNA"/>
</dbReference>
<evidence type="ECO:0000256" key="1">
    <source>
        <dbReference type="SAM" id="Phobius"/>
    </source>
</evidence>
<evidence type="ECO:0000313" key="4">
    <source>
        <dbReference type="Proteomes" id="UP001165160"/>
    </source>
</evidence>
<keyword evidence="1" id="KW-0812">Transmembrane</keyword>
<keyword evidence="1" id="KW-1133">Transmembrane helix</keyword>
<sequence length="700" mass="78161">MFSLHYSIAMHIILLPVYAHRPLKKILILSPSIIIVLLTVTFRMLDNVFFYTSNSIYSNIRIRLKACSDIINGTFVCQLSPRSTFTFRDAEGICQLISLAVIVGYAVTAKNVLGGYGYYEYLELNVSLRLYIWQTIVLYVVWVVMWIWEIRGKEGYSSPCADRMTNEVSSPEGLVLISCWIIIRAFLFTPIPKEWRSRGKYKMRQGELQRFVWGRGGGAPTVTTKTGERRGKLNWKIEKEKFWADVMGVDALVHSRSAVKSFIKRGMSVKIAKAADPNAWQDLLLEGDLASFEVIDDNVLLREVGYGPEPRVLGNQPVFDLEVCAACMWMSKIVYADGVWSGAKIERESEEGSVSSATSGNLSSTMDDIEIVEMGLAPPTVEDQKAAEAFESACDVTMSTFGFDSKIVFETKTHAVRAVIFWNVSNRCLAVSFRGSKMGANFMSDAKFFRKRHPTMPTHGVTALGRYCNQPYVHRGFLGAFVDSGIEAKVVEQVKSLVSTMRGVDGSGDVSVIVTGHSLGGALAQLCAYSLTTACSLNPDEITCYTFGCPGLGNLNFCWTFESVCPSTFNVVNNTDWVYYVGKYASRVFHPGIPVHIGRSGDLVCRPTFLEMSLSHFWWRERISDHLFPSYHRSLMRVIAKNLGGGAEDVRPWLELCPTLGDFVCGAKAEVPEGWQLKWNQDLTKRESNAELGGAKDQEE</sequence>
<feature type="transmembrane region" description="Helical" evidence="1">
    <location>
        <begin position="96"/>
        <end position="118"/>
    </location>
</feature>
<protein>
    <recommendedName>
        <fullName evidence="2">Fungal lipase-type domain-containing protein</fullName>
    </recommendedName>
</protein>
<keyword evidence="1" id="KW-0472">Membrane</keyword>
<dbReference type="InterPro" id="IPR002921">
    <property type="entry name" value="Fungal_lipase-type"/>
</dbReference>
<evidence type="ECO:0000259" key="2">
    <source>
        <dbReference type="Pfam" id="PF01764"/>
    </source>
</evidence>
<dbReference type="AlphaFoldDB" id="A0A9W7DLN3"/>
<gene>
    <name evidence="3" type="ORF">TrVE_jg11643</name>
</gene>
<dbReference type="PANTHER" id="PTHR45856">
    <property type="entry name" value="ALPHA/BETA-HYDROLASES SUPERFAMILY PROTEIN"/>
    <property type="match status" value="1"/>
</dbReference>